<keyword evidence="4" id="KW-0255">Endonuclease</keyword>
<keyword evidence="5" id="KW-0511">Multifunctional enzyme</keyword>
<dbReference type="Proteomes" id="UP000655225">
    <property type="component" value="Unassembled WGS sequence"/>
</dbReference>
<reference evidence="8 9" key="1">
    <citation type="submission" date="2020-04" db="EMBL/GenBank/DDBJ databases">
        <title>Plant Genome Project.</title>
        <authorList>
            <person name="Zhang R.-G."/>
        </authorList>
    </citation>
    <scope>NUCLEOTIDE SEQUENCE [LARGE SCALE GENOMIC DNA]</scope>
    <source>
        <strain evidence="8">YNK0</strain>
        <tissue evidence="8">Leaf</tissue>
    </source>
</reference>
<feature type="domain" description="Reverse transcriptase/retrotransposon-derived protein RNase H-like" evidence="7">
    <location>
        <begin position="533"/>
        <end position="627"/>
    </location>
</feature>
<evidence type="ECO:0000259" key="7">
    <source>
        <dbReference type="Pfam" id="PF17919"/>
    </source>
</evidence>
<evidence type="ECO:0000313" key="9">
    <source>
        <dbReference type="Proteomes" id="UP000655225"/>
    </source>
</evidence>
<dbReference type="InterPro" id="IPR043128">
    <property type="entry name" value="Rev_trsase/Diguanyl_cyclase"/>
</dbReference>
<protein>
    <recommendedName>
        <fullName evidence="10">Reverse transcriptase/retrotransposon-derived protein RNase H-like domain-containing protein</fullName>
    </recommendedName>
</protein>
<dbReference type="AlphaFoldDB" id="A0A835D9L1"/>
<comment type="caution">
    <text evidence="8">The sequence shown here is derived from an EMBL/GenBank/DDBJ whole genome shotgun (WGS) entry which is preliminary data.</text>
</comment>
<dbReference type="SUPFAM" id="SSF50630">
    <property type="entry name" value="Acid proteases"/>
    <property type="match status" value="1"/>
</dbReference>
<accession>A0A835D9L1</accession>
<evidence type="ECO:0000256" key="5">
    <source>
        <dbReference type="ARBA" id="ARBA00023268"/>
    </source>
</evidence>
<dbReference type="PANTHER" id="PTHR37984">
    <property type="entry name" value="PROTEIN CBG26694"/>
    <property type="match status" value="1"/>
</dbReference>
<dbReference type="Pfam" id="PF17919">
    <property type="entry name" value="RT_RNaseH_2"/>
    <property type="match status" value="1"/>
</dbReference>
<dbReference type="Pfam" id="PF03732">
    <property type="entry name" value="Retrotrans_gag"/>
    <property type="match status" value="1"/>
</dbReference>
<evidence type="ECO:0008006" key="10">
    <source>
        <dbReference type="Google" id="ProtNLM"/>
    </source>
</evidence>
<dbReference type="SUPFAM" id="SSF56672">
    <property type="entry name" value="DNA/RNA polymerases"/>
    <property type="match status" value="2"/>
</dbReference>
<dbReference type="CDD" id="cd09274">
    <property type="entry name" value="RNase_HI_RT_Ty3"/>
    <property type="match status" value="1"/>
</dbReference>
<dbReference type="FunFam" id="3.30.70.270:FF:000020">
    <property type="entry name" value="Transposon Tf2-6 polyprotein-like Protein"/>
    <property type="match status" value="1"/>
</dbReference>
<keyword evidence="3" id="KW-0540">Nuclease</keyword>
<dbReference type="EMBL" id="JABCRI010000015">
    <property type="protein sequence ID" value="KAF8392867.1"/>
    <property type="molecule type" value="Genomic_DNA"/>
</dbReference>
<dbReference type="InterPro" id="IPR005162">
    <property type="entry name" value="Retrotrans_gag_dom"/>
</dbReference>
<evidence type="ECO:0000256" key="4">
    <source>
        <dbReference type="ARBA" id="ARBA00022759"/>
    </source>
</evidence>
<evidence type="ECO:0000259" key="6">
    <source>
        <dbReference type="Pfam" id="PF03732"/>
    </source>
</evidence>
<evidence type="ECO:0000313" key="8">
    <source>
        <dbReference type="EMBL" id="KAF8392867.1"/>
    </source>
</evidence>
<dbReference type="Gene3D" id="3.30.70.270">
    <property type="match status" value="1"/>
</dbReference>
<feature type="domain" description="Retrotransposon gag" evidence="6">
    <location>
        <begin position="130"/>
        <end position="200"/>
    </location>
</feature>
<dbReference type="CDD" id="cd00303">
    <property type="entry name" value="retropepsin_like"/>
    <property type="match status" value="1"/>
</dbReference>
<dbReference type="OrthoDB" id="1738534at2759"/>
<keyword evidence="9" id="KW-1185">Reference proteome</keyword>
<gene>
    <name evidence="8" type="ORF">HHK36_021106</name>
</gene>
<dbReference type="Pfam" id="PF08284">
    <property type="entry name" value="RVP_2"/>
    <property type="match status" value="1"/>
</dbReference>
<keyword evidence="4" id="KW-0378">Hydrolase</keyword>
<dbReference type="GO" id="GO:0004519">
    <property type="term" value="F:endonuclease activity"/>
    <property type="evidence" value="ECO:0007669"/>
    <property type="project" value="UniProtKB-KW"/>
</dbReference>
<dbReference type="InterPro" id="IPR041577">
    <property type="entry name" value="RT_RNaseH_2"/>
</dbReference>
<keyword evidence="1" id="KW-0808">Transferase</keyword>
<dbReference type="FunFam" id="3.10.20.370:FF:000001">
    <property type="entry name" value="Retrovirus-related Pol polyprotein from transposon 17.6-like protein"/>
    <property type="match status" value="1"/>
</dbReference>
<organism evidence="8 9">
    <name type="scientific">Tetracentron sinense</name>
    <name type="common">Spur-leaf</name>
    <dbReference type="NCBI Taxonomy" id="13715"/>
    <lineage>
        <taxon>Eukaryota</taxon>
        <taxon>Viridiplantae</taxon>
        <taxon>Streptophyta</taxon>
        <taxon>Embryophyta</taxon>
        <taxon>Tracheophyta</taxon>
        <taxon>Spermatophyta</taxon>
        <taxon>Magnoliopsida</taxon>
        <taxon>Trochodendrales</taxon>
        <taxon>Trochodendraceae</taxon>
        <taxon>Tetracentron</taxon>
    </lineage>
</organism>
<dbReference type="InterPro" id="IPR021109">
    <property type="entry name" value="Peptidase_aspartic_dom_sf"/>
</dbReference>
<keyword evidence="2" id="KW-0548">Nucleotidyltransferase</keyword>
<evidence type="ECO:0000256" key="1">
    <source>
        <dbReference type="ARBA" id="ARBA00022679"/>
    </source>
</evidence>
<proteinExistence type="predicted"/>
<name>A0A835D9L1_TETSI</name>
<dbReference type="Gene3D" id="3.10.20.370">
    <property type="match status" value="1"/>
</dbReference>
<dbReference type="InterPro" id="IPR043502">
    <property type="entry name" value="DNA/RNA_pol_sf"/>
</dbReference>
<evidence type="ECO:0000256" key="3">
    <source>
        <dbReference type="ARBA" id="ARBA00022722"/>
    </source>
</evidence>
<sequence length="861" mass="98155">MNTLKDRRPASILPCKQVVMAEGTRSQDTKCIEESIRQQSEALKDIKEWMAGMSLKYDQIVSQLVESEMNHGDCSQTGRQRQPVGRDQIQTRYTRVDFPRFNGDNPRGWVYRCDRFFSYNNVAEADKVYVASLHLEGKVLDWFEGYETAKEVITWQSFAADVIKRFGPNTYDHAMGRLTKLRQTTTVTAYQEEFESLMTRQLYLLDGDDVGEEIEIMEKGEGTTIEEHPQEEPLISVHALAGFVSYQTMRVRGKIKQRVVTILIDSGSTHNFLDPSVAKQTGCSIQQTNPLWVTIANGSKISSTTMCQQLEWLMHGTPFETDFHLLSLGGCDMVLGVQWLTTLGPIIWDFTNLRMEFHSKGKRHVLRGATTGAIKVIEVSHMQKALTKTKQAVVAQLFVVQAMTEEVITESTIMSLLNNYSDVFSEPAGLPPQRTHDHHIPLKPGSNPANLRPYRYPYIQKNEIERIVKEMLAAGVAVDPTKVESMVSWPKPATLKALRGFLGLTGYYWRFVRDYGKICQPLTAMLKKDNFLWTSEAELAFTTLKEAMTTTPILAMPNFNKEFIVECDASGCGLGVVLVQEGRPVAFASNALSDKSLGFSTYEKELLAVVFAVTKWRPYLIGRHFKIKIDHLSLKYMLQQRITTPLQHKWLTKLMGYDFDLNYCSGKENIVADALSRQHENTTQMISMLMAISMPISDWMIAIQKEWENDADLQRLIEDLKREPMTHLGYSWTHDQLRFKGCLVVGPNTDLRTRLLQSAHDSPLGGHSGVHKTVFTIQEMQRITDRPVSIRNSQFKKHLFLNWAAIFTLSFIRTFNEDEGEVEEDMKSVVLFGRCEGTMQLTFIWTSFGILCRPKSRLFKT</sequence>
<dbReference type="OMA" id="CYDICER"/>
<dbReference type="GO" id="GO:0016779">
    <property type="term" value="F:nucleotidyltransferase activity"/>
    <property type="evidence" value="ECO:0007669"/>
    <property type="project" value="UniProtKB-KW"/>
</dbReference>
<dbReference type="InterPro" id="IPR050951">
    <property type="entry name" value="Retrovirus_Pol_polyprotein"/>
</dbReference>
<dbReference type="Gene3D" id="2.40.70.10">
    <property type="entry name" value="Acid Proteases"/>
    <property type="match status" value="1"/>
</dbReference>
<dbReference type="PANTHER" id="PTHR37984:SF5">
    <property type="entry name" value="PROTEIN NYNRIN-LIKE"/>
    <property type="match status" value="1"/>
</dbReference>
<evidence type="ECO:0000256" key="2">
    <source>
        <dbReference type="ARBA" id="ARBA00022695"/>
    </source>
</evidence>